<dbReference type="eggNOG" id="COG4840">
    <property type="taxonomic scope" value="Bacteria"/>
</dbReference>
<protein>
    <submittedName>
        <fullName evidence="1">Uncharacterized protein</fullName>
    </submittedName>
</protein>
<name>W9B6I7_9BACI</name>
<evidence type="ECO:0000313" key="2">
    <source>
        <dbReference type="Proteomes" id="UP000028863"/>
    </source>
</evidence>
<reference evidence="1" key="2">
    <citation type="submission" date="2014-03" db="EMBL/GenBank/DDBJ databases">
        <authorList>
            <person name="Urmite Genomes"/>
        </authorList>
    </citation>
    <scope>NUCLEOTIDE SEQUENCE</scope>
    <source>
        <strain evidence="1">S1</strain>
    </source>
</reference>
<dbReference type="EMBL" id="CCAX010000001">
    <property type="protein sequence ID" value="CDO02265.1"/>
    <property type="molecule type" value="Genomic_DNA"/>
</dbReference>
<dbReference type="STRING" id="171693.BN988_00722"/>
<keyword evidence="2" id="KW-1185">Reference proteome</keyword>
<proteinExistence type="predicted"/>
<dbReference type="Proteomes" id="UP000028863">
    <property type="component" value="Unassembled WGS sequence"/>
</dbReference>
<dbReference type="Pfam" id="PF06569">
    <property type="entry name" value="DUF1128"/>
    <property type="match status" value="1"/>
</dbReference>
<sequence>MFIHKIIAIFVLPYVQLCYDKKKMRLLFIRGVIMNLENPSKENMSYILEQLGERLDVVNRTILDPEDYDLNKYDELKLMYEIVVQKGRLSASEAQAFIEELRSVRKN</sequence>
<gene>
    <name evidence="1" type="ORF">BN988_00722</name>
</gene>
<organism evidence="1 2">
    <name type="scientific">Oceanobacillus picturae</name>
    <dbReference type="NCBI Taxonomy" id="171693"/>
    <lineage>
        <taxon>Bacteria</taxon>
        <taxon>Bacillati</taxon>
        <taxon>Bacillota</taxon>
        <taxon>Bacilli</taxon>
        <taxon>Bacillales</taxon>
        <taxon>Bacillaceae</taxon>
        <taxon>Oceanobacillus</taxon>
    </lineage>
</organism>
<reference evidence="1" key="1">
    <citation type="submission" date="2014-03" db="EMBL/GenBank/DDBJ databases">
        <title>Draft genome sequencing of Oceanobacillus picturae strain S1 isolated from human gut.</title>
        <authorList>
            <person name="Croce O."/>
            <person name="Lagier J.C."/>
            <person name="Raoult D."/>
        </authorList>
    </citation>
    <scope>NUCLEOTIDE SEQUENCE [LARGE SCALE GENOMIC DNA]</scope>
    <source>
        <strain evidence="1">S1</strain>
    </source>
</reference>
<evidence type="ECO:0000313" key="1">
    <source>
        <dbReference type="EMBL" id="CDO02265.1"/>
    </source>
</evidence>
<dbReference type="AlphaFoldDB" id="W9B6I7"/>
<comment type="caution">
    <text evidence="1">The sequence shown here is derived from an EMBL/GenBank/DDBJ whole genome shotgun (WGS) entry which is preliminary data.</text>
</comment>
<dbReference type="InterPro" id="IPR009507">
    <property type="entry name" value="UPF0435"/>
</dbReference>
<accession>W9B6I7</accession>